<evidence type="ECO:0000313" key="2">
    <source>
        <dbReference type="Proteomes" id="UP001292094"/>
    </source>
</evidence>
<comment type="caution">
    <text evidence="1">The sequence shown here is derived from an EMBL/GenBank/DDBJ whole genome shotgun (WGS) entry which is preliminary data.</text>
</comment>
<proteinExistence type="predicted"/>
<gene>
    <name evidence="1" type="ORF">Pmani_036155</name>
</gene>
<evidence type="ECO:0000313" key="1">
    <source>
        <dbReference type="EMBL" id="KAK4290986.1"/>
    </source>
</evidence>
<dbReference type="AlphaFoldDB" id="A0AAE1NLJ7"/>
<dbReference type="Proteomes" id="UP001292094">
    <property type="component" value="Unassembled WGS sequence"/>
</dbReference>
<reference evidence="1" key="1">
    <citation type="submission" date="2023-11" db="EMBL/GenBank/DDBJ databases">
        <title>Genome assemblies of two species of porcelain crab, Petrolisthes cinctipes and Petrolisthes manimaculis (Anomura: Porcellanidae).</title>
        <authorList>
            <person name="Angst P."/>
        </authorList>
    </citation>
    <scope>NUCLEOTIDE SEQUENCE</scope>
    <source>
        <strain evidence="1">PB745_02</strain>
        <tissue evidence="1">Gill</tissue>
    </source>
</reference>
<sequence length="85" mass="9599">MVYSILPCLPYPLEPPKAKARSSNQPTKQTIHKNLKRYLDLSVLQASREYCGEGSTRGTDAEDRCQQDPITFLYTLHIPPATPTH</sequence>
<organism evidence="1 2">
    <name type="scientific">Petrolisthes manimaculis</name>
    <dbReference type="NCBI Taxonomy" id="1843537"/>
    <lineage>
        <taxon>Eukaryota</taxon>
        <taxon>Metazoa</taxon>
        <taxon>Ecdysozoa</taxon>
        <taxon>Arthropoda</taxon>
        <taxon>Crustacea</taxon>
        <taxon>Multicrustacea</taxon>
        <taxon>Malacostraca</taxon>
        <taxon>Eumalacostraca</taxon>
        <taxon>Eucarida</taxon>
        <taxon>Decapoda</taxon>
        <taxon>Pleocyemata</taxon>
        <taxon>Anomura</taxon>
        <taxon>Galatheoidea</taxon>
        <taxon>Porcellanidae</taxon>
        <taxon>Petrolisthes</taxon>
    </lineage>
</organism>
<keyword evidence="2" id="KW-1185">Reference proteome</keyword>
<dbReference type="EMBL" id="JAWZYT010005309">
    <property type="protein sequence ID" value="KAK4290986.1"/>
    <property type="molecule type" value="Genomic_DNA"/>
</dbReference>
<protein>
    <submittedName>
        <fullName evidence="1">Uncharacterized protein</fullName>
    </submittedName>
</protein>
<name>A0AAE1NLJ7_9EUCA</name>
<accession>A0AAE1NLJ7</accession>